<organism evidence="2">
    <name type="scientific">Treponema denticola H-22</name>
    <dbReference type="NCBI Taxonomy" id="999432"/>
    <lineage>
        <taxon>Bacteria</taxon>
        <taxon>Pseudomonadati</taxon>
        <taxon>Spirochaetota</taxon>
        <taxon>Spirochaetia</taxon>
        <taxon>Spirochaetales</taxon>
        <taxon>Treponemataceae</taxon>
        <taxon>Treponema</taxon>
    </lineage>
</organism>
<sequence>MKKLRNILTLSIFICFCFILCACTGCTNVFRLQNIGKDEISIVSYNAQTFFDAVEDGREFKEFKGSKTKWSKEKYAERLFRLKEAVNLSCLALGLGEKAIPDILVLQEIESRAVIDDFCKILPMNNSYKYAVFIPPQSGGAFSTALLSKFPITETKVFNVYSGKRSLRPLIETRIRIGNSTGDNELVLLNVHWKSKVGNSDTDSIRRQQEEQAYKRLKELKASEPQTPFIICGDFNQTLEEFSLLSEFDNCWNIEAYQAAAQEGSQPAGSYFYKESWEGIDHFFYSDNLSDGKNFDLSFFCVINLKPLTNTSGKPDKYSVYSGKGYSDHLPIGIILKRQ</sequence>
<name>A0A0E2E714_TREDN</name>
<dbReference type="HOGENOM" id="CLU_058239_0_0_12"/>
<dbReference type="RefSeq" id="WP_002684314.1">
    <property type="nucleotide sequence ID" value="NZ_CM001795.1"/>
</dbReference>
<proteinExistence type="predicted"/>
<dbReference type="Pfam" id="PF19580">
    <property type="entry name" value="Exo_endo_phos_3"/>
    <property type="match status" value="1"/>
</dbReference>
<dbReference type="PANTHER" id="PTHR42834">
    <property type="entry name" value="ENDONUCLEASE/EXONUCLEASE/PHOSPHATASE FAMILY PROTEIN (AFU_ORTHOLOGUE AFUA_3G09210)"/>
    <property type="match status" value="1"/>
</dbReference>
<dbReference type="GO" id="GO:0003824">
    <property type="term" value="F:catalytic activity"/>
    <property type="evidence" value="ECO:0007669"/>
    <property type="project" value="InterPro"/>
</dbReference>
<comment type="caution">
    <text evidence="2">The sequence shown here is derived from an EMBL/GenBank/DDBJ whole genome shotgun (WGS) entry which is preliminary data.</text>
</comment>
<feature type="domain" description="Endonuclease/exonuclease/phosphatase" evidence="1">
    <location>
        <begin position="41"/>
        <end position="338"/>
    </location>
</feature>
<accession>A0A0E2E714</accession>
<dbReference type="PATRIC" id="fig|999432.5.peg.1308"/>
<evidence type="ECO:0000313" key="2">
    <source>
        <dbReference type="EMBL" id="EMB33878.1"/>
    </source>
</evidence>
<dbReference type="SUPFAM" id="SSF56219">
    <property type="entry name" value="DNase I-like"/>
    <property type="match status" value="1"/>
</dbReference>
<dbReference type="InterPro" id="IPR005135">
    <property type="entry name" value="Endo/exonuclease/phosphatase"/>
</dbReference>
<protein>
    <recommendedName>
        <fullName evidence="1">Endonuclease/exonuclease/phosphatase domain-containing protein</fullName>
    </recommendedName>
</protein>
<reference evidence="2" key="1">
    <citation type="submission" date="2012-01" db="EMBL/GenBank/DDBJ databases">
        <title>The Genome Sequence of Treponema denticola H-22.</title>
        <authorList>
            <consortium name="The Broad Institute Genome Sequencing Platform"/>
            <person name="Earl A."/>
            <person name="Ward D."/>
            <person name="Feldgarden M."/>
            <person name="Gevers D."/>
            <person name="Blanton J.M."/>
            <person name="Fenno C.J."/>
            <person name="Baranova O.V."/>
            <person name="Mathney J."/>
            <person name="Dewhirst F.E."/>
            <person name="Izard J."/>
            <person name="Young S.K."/>
            <person name="Zeng Q."/>
            <person name="Gargeya S."/>
            <person name="Fitzgerald M."/>
            <person name="Haas B."/>
            <person name="Abouelleil A."/>
            <person name="Alvarado L."/>
            <person name="Arachchi H.M."/>
            <person name="Berlin A."/>
            <person name="Chapman S.B."/>
            <person name="Gearin G."/>
            <person name="Goldberg J."/>
            <person name="Griggs A."/>
            <person name="Gujja S."/>
            <person name="Hansen M."/>
            <person name="Heiman D."/>
            <person name="Howarth C."/>
            <person name="Larimer J."/>
            <person name="Lui A."/>
            <person name="MacDonald P.J.P."/>
            <person name="McCowen C."/>
            <person name="Montmayeur A."/>
            <person name="Murphy C."/>
            <person name="Neiman D."/>
            <person name="Pearson M."/>
            <person name="Priest M."/>
            <person name="Roberts A."/>
            <person name="Saif S."/>
            <person name="Shea T."/>
            <person name="Sisk P."/>
            <person name="Stolte C."/>
            <person name="Sykes S."/>
            <person name="Wortman J."/>
            <person name="Nusbaum C."/>
            <person name="Birren B."/>
        </authorList>
    </citation>
    <scope>NUCLEOTIDE SEQUENCE [LARGE SCALE GENOMIC DNA]</scope>
    <source>
        <strain evidence="2">H-22</strain>
    </source>
</reference>
<dbReference type="PROSITE" id="PS51257">
    <property type="entry name" value="PROKAR_LIPOPROTEIN"/>
    <property type="match status" value="1"/>
</dbReference>
<dbReference type="InterPro" id="IPR036691">
    <property type="entry name" value="Endo/exonu/phosph_ase_sf"/>
</dbReference>
<dbReference type="PANTHER" id="PTHR42834:SF1">
    <property type="entry name" value="ENDONUCLEASE_EXONUCLEASE_PHOSPHATASE FAMILY PROTEIN (AFU_ORTHOLOGUE AFUA_3G09210)"/>
    <property type="match status" value="1"/>
</dbReference>
<evidence type="ECO:0000259" key="1">
    <source>
        <dbReference type="Pfam" id="PF19580"/>
    </source>
</evidence>
<dbReference type="EMBL" id="AGDV01000010">
    <property type="protein sequence ID" value="EMB33878.1"/>
    <property type="molecule type" value="Genomic_DNA"/>
</dbReference>
<gene>
    <name evidence="2" type="ORF">HMPREF9726_01258</name>
</gene>
<dbReference type="Gene3D" id="3.60.10.10">
    <property type="entry name" value="Endonuclease/exonuclease/phosphatase"/>
    <property type="match status" value="1"/>
</dbReference>
<dbReference type="Proteomes" id="UP000011705">
    <property type="component" value="Chromosome"/>
</dbReference>
<dbReference type="AlphaFoldDB" id="A0A0E2E714"/>